<dbReference type="AlphaFoldDB" id="A0AAE0CPU6"/>
<feature type="non-terminal residue" evidence="1">
    <location>
        <position position="73"/>
    </location>
</feature>
<protein>
    <recommendedName>
        <fullName evidence="3">HAT C-terminal dimerisation domain-containing protein</fullName>
    </recommendedName>
</protein>
<accession>A0AAE0CPU6</accession>
<proteinExistence type="predicted"/>
<dbReference type="EMBL" id="JANJYI010000002">
    <property type="protein sequence ID" value="KAK2658974.1"/>
    <property type="molecule type" value="Genomic_DNA"/>
</dbReference>
<evidence type="ECO:0000313" key="1">
    <source>
        <dbReference type="EMBL" id="KAK2658974.1"/>
    </source>
</evidence>
<organism evidence="1 2">
    <name type="scientific">Dipteronia dyeriana</name>
    <dbReference type="NCBI Taxonomy" id="168575"/>
    <lineage>
        <taxon>Eukaryota</taxon>
        <taxon>Viridiplantae</taxon>
        <taxon>Streptophyta</taxon>
        <taxon>Embryophyta</taxon>
        <taxon>Tracheophyta</taxon>
        <taxon>Spermatophyta</taxon>
        <taxon>Magnoliopsida</taxon>
        <taxon>eudicotyledons</taxon>
        <taxon>Gunneridae</taxon>
        <taxon>Pentapetalae</taxon>
        <taxon>rosids</taxon>
        <taxon>malvids</taxon>
        <taxon>Sapindales</taxon>
        <taxon>Sapindaceae</taxon>
        <taxon>Hippocastanoideae</taxon>
        <taxon>Acereae</taxon>
        <taxon>Dipteronia</taxon>
    </lineage>
</organism>
<evidence type="ECO:0000313" key="2">
    <source>
        <dbReference type="Proteomes" id="UP001280121"/>
    </source>
</evidence>
<comment type="caution">
    <text evidence="1">The sequence shown here is derived from an EMBL/GenBank/DDBJ whole genome shotgun (WGS) entry which is preliminary data.</text>
</comment>
<dbReference type="Proteomes" id="UP001280121">
    <property type="component" value="Unassembled WGS sequence"/>
</dbReference>
<keyword evidence="2" id="KW-1185">Reference proteome</keyword>
<sequence>IFNPVALSTMSGRIIEPGRTSLSVEMVKVLVCFRDWEHARKRMQNEMVDEELIQNFSNFFVDESFGSNQVQDL</sequence>
<gene>
    <name evidence="1" type="ORF">Ddye_005507</name>
</gene>
<name>A0AAE0CPU6_9ROSI</name>
<reference evidence="1" key="1">
    <citation type="journal article" date="2023" name="Plant J.">
        <title>Genome sequences and population genomics provide insights into the demographic history, inbreeding, and mutation load of two 'living fossil' tree species of Dipteronia.</title>
        <authorList>
            <person name="Feng Y."/>
            <person name="Comes H.P."/>
            <person name="Chen J."/>
            <person name="Zhu S."/>
            <person name="Lu R."/>
            <person name="Zhang X."/>
            <person name="Li P."/>
            <person name="Qiu J."/>
            <person name="Olsen K.M."/>
            <person name="Qiu Y."/>
        </authorList>
    </citation>
    <scope>NUCLEOTIDE SEQUENCE</scope>
    <source>
        <strain evidence="1">KIB01</strain>
    </source>
</reference>
<evidence type="ECO:0008006" key="3">
    <source>
        <dbReference type="Google" id="ProtNLM"/>
    </source>
</evidence>